<sequence>MDWDRLRGEHSFWPAVHAKARTCRCAALVYGDALPSRTWGGLGVLVGLVARELPVLDGEVRVLVEHRTGERASFRFPVTYRRVLLRRLVYVDDVWVLLRRALGAEGA</sequence>
<evidence type="ECO:0000313" key="1">
    <source>
        <dbReference type="EMBL" id="MBO2462914.1"/>
    </source>
</evidence>
<reference evidence="1 2" key="1">
    <citation type="submission" date="2021-03" db="EMBL/GenBank/DDBJ databases">
        <title>Actinomadura violae sp. nov., isolated from lichen in Thailand.</title>
        <authorList>
            <person name="Kanchanasin P."/>
            <person name="Saeng-In P."/>
            <person name="Phongsopitanun W."/>
            <person name="Yuki M."/>
            <person name="Kudo T."/>
            <person name="Ohkuma M."/>
            <person name="Tanasupawat S."/>
        </authorList>
    </citation>
    <scope>NUCLEOTIDE SEQUENCE [LARGE SCALE GENOMIC DNA]</scope>
    <source>
        <strain evidence="1 2">LCR2-06</strain>
    </source>
</reference>
<keyword evidence="2" id="KW-1185">Reference proteome</keyword>
<protein>
    <submittedName>
        <fullName evidence="1">Uncharacterized protein</fullName>
    </submittedName>
</protein>
<proteinExistence type="predicted"/>
<evidence type="ECO:0000313" key="2">
    <source>
        <dbReference type="Proteomes" id="UP000680206"/>
    </source>
</evidence>
<accession>A0ABS3S1M8</accession>
<dbReference type="EMBL" id="JAGEPF010000024">
    <property type="protein sequence ID" value="MBO2462914.1"/>
    <property type="molecule type" value="Genomic_DNA"/>
</dbReference>
<dbReference type="Proteomes" id="UP000680206">
    <property type="component" value="Unassembled WGS sequence"/>
</dbReference>
<organism evidence="1 2">
    <name type="scientific">Actinomadura violacea</name>
    <dbReference type="NCBI Taxonomy" id="2819934"/>
    <lineage>
        <taxon>Bacteria</taxon>
        <taxon>Bacillati</taxon>
        <taxon>Actinomycetota</taxon>
        <taxon>Actinomycetes</taxon>
        <taxon>Streptosporangiales</taxon>
        <taxon>Thermomonosporaceae</taxon>
        <taxon>Actinomadura</taxon>
    </lineage>
</organism>
<name>A0ABS3S1M8_9ACTN</name>
<gene>
    <name evidence="1" type="ORF">J4709_35635</name>
</gene>
<dbReference type="RefSeq" id="WP_208247612.1">
    <property type="nucleotide sequence ID" value="NZ_JAGEPF010000024.1"/>
</dbReference>
<comment type="caution">
    <text evidence="1">The sequence shown here is derived from an EMBL/GenBank/DDBJ whole genome shotgun (WGS) entry which is preliminary data.</text>
</comment>